<keyword evidence="6 10" id="KW-0443">Lipid metabolism</keyword>
<evidence type="ECO:0000256" key="10">
    <source>
        <dbReference type="HAMAP-Rule" id="MF_01043"/>
    </source>
</evidence>
<dbReference type="Proteomes" id="UP000699691">
    <property type="component" value="Unassembled WGS sequence"/>
</dbReference>
<comment type="catalytic activity">
    <reaction evidence="10">
        <text>an acyl phosphate + sn-glycerol 3-phosphate = a 1-acyl-sn-glycero-3-phosphate + phosphate</text>
        <dbReference type="Rhea" id="RHEA:34075"/>
        <dbReference type="ChEBI" id="CHEBI:43474"/>
        <dbReference type="ChEBI" id="CHEBI:57597"/>
        <dbReference type="ChEBI" id="CHEBI:57970"/>
        <dbReference type="ChEBI" id="CHEBI:59918"/>
        <dbReference type="EC" id="2.3.1.275"/>
    </reaction>
</comment>
<comment type="function">
    <text evidence="10">Catalyzes the transfer of an acyl group from acyl-phosphate (acyl-PO(4)) to glycerol-3-phosphate (G3P) to form lysophosphatidic acid (LPA). This enzyme utilizes acyl-phosphate as fatty acyl donor, but not acyl-CoA or acyl-ACP.</text>
</comment>
<keyword evidence="5 10" id="KW-1133">Transmembrane helix</keyword>
<evidence type="ECO:0000256" key="8">
    <source>
        <dbReference type="ARBA" id="ARBA00023209"/>
    </source>
</evidence>
<sequence>MNEWLAWILILLCSYTIGVIPFGWVVARIKNTDIISHGSGKIGFTNVWRILGLKYALPILVLDTAKGIFVIWLATIVEDKYSCCSYLKLIAVLLVLAGHSWSPILRIYTGKWHGGRSVATGMGVALVICWQCLLIGLSGLVLTLVTGYMSLGVLVSIFLVCCLAALYSLQGSIPSQDLLVMCVAAVFLYLRHISSIRRLLSGAELKIFRK</sequence>
<reference evidence="11" key="1">
    <citation type="submission" date="2020-04" db="EMBL/GenBank/DDBJ databases">
        <authorList>
            <person name="Zhang T."/>
        </authorList>
    </citation>
    <scope>NUCLEOTIDE SEQUENCE</scope>
    <source>
        <strain evidence="11">HKST-UBA02</strain>
    </source>
</reference>
<comment type="caution">
    <text evidence="11">The sequence shown here is derived from an EMBL/GenBank/DDBJ whole genome shotgun (WGS) entry which is preliminary data.</text>
</comment>
<evidence type="ECO:0000256" key="2">
    <source>
        <dbReference type="ARBA" id="ARBA00022516"/>
    </source>
</evidence>
<keyword evidence="2 10" id="KW-0444">Lipid biosynthesis</keyword>
<evidence type="ECO:0000256" key="1">
    <source>
        <dbReference type="ARBA" id="ARBA00022475"/>
    </source>
</evidence>
<dbReference type="EC" id="2.3.1.275" evidence="10"/>
<comment type="subunit">
    <text evidence="10">Probably interacts with PlsX.</text>
</comment>
<dbReference type="GO" id="GO:0005886">
    <property type="term" value="C:plasma membrane"/>
    <property type="evidence" value="ECO:0007669"/>
    <property type="project" value="UniProtKB-SubCell"/>
</dbReference>
<evidence type="ECO:0000256" key="7">
    <source>
        <dbReference type="ARBA" id="ARBA00023136"/>
    </source>
</evidence>
<evidence type="ECO:0000313" key="12">
    <source>
        <dbReference type="Proteomes" id="UP000699691"/>
    </source>
</evidence>
<accession>A0A955RW73</accession>
<organism evidence="11 12">
    <name type="scientific">candidate division WWE3 bacterium</name>
    <dbReference type="NCBI Taxonomy" id="2053526"/>
    <lineage>
        <taxon>Bacteria</taxon>
        <taxon>Katanobacteria</taxon>
    </lineage>
</organism>
<evidence type="ECO:0000313" key="11">
    <source>
        <dbReference type="EMBL" id="MCA9397539.1"/>
    </source>
</evidence>
<evidence type="ECO:0000256" key="3">
    <source>
        <dbReference type="ARBA" id="ARBA00022679"/>
    </source>
</evidence>
<dbReference type="InterPro" id="IPR003811">
    <property type="entry name" value="G3P_acylTferase_PlsY"/>
</dbReference>
<comment type="pathway">
    <text evidence="10">Lipid metabolism; phospholipid metabolism.</text>
</comment>
<reference evidence="11" key="2">
    <citation type="journal article" date="2021" name="Microbiome">
        <title>Successional dynamics and alternative stable states in a saline activated sludge microbial community over 9 years.</title>
        <authorList>
            <person name="Wang Y."/>
            <person name="Ye J."/>
            <person name="Ju F."/>
            <person name="Liu L."/>
            <person name="Boyd J.A."/>
            <person name="Deng Y."/>
            <person name="Parks D.H."/>
            <person name="Jiang X."/>
            <person name="Yin X."/>
            <person name="Woodcroft B.J."/>
            <person name="Tyson G.W."/>
            <person name="Hugenholtz P."/>
            <person name="Polz M.F."/>
            <person name="Zhang T."/>
        </authorList>
    </citation>
    <scope>NUCLEOTIDE SEQUENCE</scope>
    <source>
        <strain evidence="11">HKST-UBA02</strain>
    </source>
</reference>
<dbReference type="GO" id="GO:0008654">
    <property type="term" value="P:phospholipid biosynthetic process"/>
    <property type="evidence" value="ECO:0007669"/>
    <property type="project" value="UniProtKB-UniRule"/>
</dbReference>
<keyword evidence="4 10" id="KW-0812">Transmembrane</keyword>
<dbReference type="HAMAP" id="MF_01043">
    <property type="entry name" value="PlsY"/>
    <property type="match status" value="1"/>
</dbReference>
<feature type="transmembrane region" description="Helical" evidence="10">
    <location>
        <begin position="6"/>
        <end position="27"/>
    </location>
</feature>
<feature type="transmembrane region" description="Helical" evidence="10">
    <location>
        <begin position="55"/>
        <end position="74"/>
    </location>
</feature>
<evidence type="ECO:0000256" key="6">
    <source>
        <dbReference type="ARBA" id="ARBA00023098"/>
    </source>
</evidence>
<evidence type="ECO:0000256" key="5">
    <source>
        <dbReference type="ARBA" id="ARBA00022989"/>
    </source>
</evidence>
<proteinExistence type="inferred from homology"/>
<dbReference type="EMBL" id="JAGQKY010000061">
    <property type="protein sequence ID" value="MCA9397539.1"/>
    <property type="molecule type" value="Genomic_DNA"/>
</dbReference>
<protein>
    <recommendedName>
        <fullName evidence="10">Glycerol-3-phosphate acyltransferase</fullName>
    </recommendedName>
    <alternativeName>
        <fullName evidence="10">Acyl-PO4 G3P acyltransferase</fullName>
    </alternativeName>
    <alternativeName>
        <fullName evidence="10">Acyl-phosphate--glycerol-3-phosphate acyltransferase</fullName>
    </alternativeName>
    <alternativeName>
        <fullName evidence="10">G3P acyltransferase</fullName>
        <shortName evidence="10">GPAT</shortName>
        <ecNumber evidence="10">2.3.1.275</ecNumber>
    </alternativeName>
    <alternativeName>
        <fullName evidence="10">Lysophosphatidic acid synthase</fullName>
        <shortName evidence="10">LPA synthase</shortName>
    </alternativeName>
</protein>
<gene>
    <name evidence="10" type="primary">plsY</name>
    <name evidence="11" type="ORF">KC573_01810</name>
</gene>
<comment type="subcellular location">
    <subcellularLocation>
        <location evidence="10">Cell membrane</location>
        <topology evidence="10">Multi-pass membrane protein</topology>
    </subcellularLocation>
</comment>
<keyword evidence="7 10" id="KW-0472">Membrane</keyword>
<feature type="transmembrane region" description="Helical" evidence="10">
    <location>
        <begin position="178"/>
        <end position="200"/>
    </location>
</feature>
<evidence type="ECO:0000256" key="4">
    <source>
        <dbReference type="ARBA" id="ARBA00022692"/>
    </source>
</evidence>
<feature type="transmembrane region" description="Helical" evidence="10">
    <location>
        <begin position="117"/>
        <end position="142"/>
    </location>
</feature>
<dbReference type="GO" id="GO:0043772">
    <property type="term" value="F:acyl-phosphate glycerol-3-phosphate acyltransferase activity"/>
    <property type="evidence" value="ECO:0007669"/>
    <property type="project" value="UniProtKB-UniRule"/>
</dbReference>
<comment type="similarity">
    <text evidence="10">Belongs to the PlsY family.</text>
</comment>
<keyword evidence="3 10" id="KW-0808">Transferase</keyword>
<keyword evidence="9 10" id="KW-1208">Phospholipid metabolism</keyword>
<feature type="transmembrane region" description="Helical" evidence="10">
    <location>
        <begin position="86"/>
        <end position="105"/>
    </location>
</feature>
<feature type="transmembrane region" description="Helical" evidence="10">
    <location>
        <begin position="148"/>
        <end position="166"/>
    </location>
</feature>
<dbReference type="PANTHER" id="PTHR30309">
    <property type="entry name" value="INNER MEMBRANE PROTEIN YGIH"/>
    <property type="match status" value="1"/>
</dbReference>
<dbReference type="Pfam" id="PF02660">
    <property type="entry name" value="G3P_acyltransf"/>
    <property type="match status" value="1"/>
</dbReference>
<keyword evidence="11" id="KW-0012">Acyltransferase</keyword>
<dbReference type="AlphaFoldDB" id="A0A955RW73"/>
<keyword evidence="8 10" id="KW-0594">Phospholipid biosynthesis</keyword>
<name>A0A955RW73_UNCKA</name>
<keyword evidence="1 10" id="KW-1003">Cell membrane</keyword>
<dbReference type="SMART" id="SM01207">
    <property type="entry name" value="G3P_acyltransf"/>
    <property type="match status" value="1"/>
</dbReference>
<dbReference type="PANTHER" id="PTHR30309:SF0">
    <property type="entry name" value="GLYCEROL-3-PHOSPHATE ACYLTRANSFERASE-RELATED"/>
    <property type="match status" value="1"/>
</dbReference>
<evidence type="ECO:0000256" key="9">
    <source>
        <dbReference type="ARBA" id="ARBA00023264"/>
    </source>
</evidence>